<proteinExistence type="predicted"/>
<dbReference type="AlphaFoldDB" id="A0A7X5YHG7"/>
<evidence type="ECO:0000313" key="5">
    <source>
        <dbReference type="Proteomes" id="UP001302374"/>
    </source>
</evidence>
<dbReference type="InterPro" id="IPR002586">
    <property type="entry name" value="CobQ/CobB/MinD/ParA_Nub-bd_dom"/>
</dbReference>
<dbReference type="CDD" id="cd02042">
    <property type="entry name" value="ParAB_family"/>
    <property type="match status" value="1"/>
</dbReference>
<protein>
    <submittedName>
        <fullName evidence="2">Cellulose biosynthesis protein BcsQ</fullName>
    </submittedName>
    <submittedName>
        <fullName evidence="3">ParA family protein</fullName>
    </submittedName>
</protein>
<dbReference type="GeneID" id="86890325"/>
<name>A0A7X5YHG7_9BACT</name>
<dbReference type="Gene3D" id="3.40.50.300">
    <property type="entry name" value="P-loop containing nucleotide triphosphate hydrolases"/>
    <property type="match status" value="1"/>
</dbReference>
<feature type="domain" description="CobQ/CobB/MinD/ParA nucleotide binding" evidence="1">
    <location>
        <begin position="8"/>
        <end position="205"/>
    </location>
</feature>
<reference evidence="3 5" key="1">
    <citation type="submission" date="2019-09" db="EMBL/GenBank/DDBJ databases">
        <title>Butyricimonas paravirosa DSM 105722 (=214-4 = JCM 18677 = CCUG 65563).</title>
        <authorList>
            <person name="Le Roy T."/>
            <person name="Cani P.D."/>
        </authorList>
    </citation>
    <scope>NUCLEOTIDE SEQUENCE [LARGE SCALE GENOMIC DNA]</scope>
    <source>
        <strain evidence="3 5">DSM 105722</strain>
    </source>
</reference>
<evidence type="ECO:0000313" key="3">
    <source>
        <dbReference type="EMBL" id="WOF11389.1"/>
    </source>
</evidence>
<evidence type="ECO:0000259" key="1">
    <source>
        <dbReference type="Pfam" id="PF01656"/>
    </source>
</evidence>
<dbReference type="RefSeq" id="WP_071149229.1">
    <property type="nucleotide sequence ID" value="NZ_BMPA01000017.1"/>
</dbReference>
<organism evidence="2 4">
    <name type="scientific">Butyricimonas paravirosa</name>
    <dbReference type="NCBI Taxonomy" id="1472417"/>
    <lineage>
        <taxon>Bacteria</taxon>
        <taxon>Pseudomonadati</taxon>
        <taxon>Bacteroidota</taxon>
        <taxon>Bacteroidia</taxon>
        <taxon>Bacteroidales</taxon>
        <taxon>Odoribacteraceae</taxon>
        <taxon>Butyricimonas</taxon>
    </lineage>
</organism>
<dbReference type="Pfam" id="PF01656">
    <property type="entry name" value="CbiA"/>
    <property type="match status" value="1"/>
</dbReference>
<dbReference type="InterPro" id="IPR027417">
    <property type="entry name" value="P-loop_NTPase"/>
</dbReference>
<sequence length="255" mass="28691">MSKETLFVAISNQKGGVGKSALSVVLASYFHFEKGLNVAIVDCDSPQHSLVRMRERDKKAVSNSAYYRQLIKQQWNQVQKKAYPIVGSTAEKAREAADAIAASGDYDLIFVDLPGTVESTGVFRTIVNMDYVLTPTVPDLIVMQSTLSFATTVLDHIKKMENTPLLKDIFFFWNKLKKRTNVEILKSYSEVMRELHLTVLDSTLPDLCRYEKEITHAKRAFFRCTLLPPPARQLEGSGLVELAEELMVKLKLGQS</sequence>
<dbReference type="SUPFAM" id="SSF52540">
    <property type="entry name" value="P-loop containing nucleoside triphosphate hydrolases"/>
    <property type="match status" value="1"/>
</dbReference>
<evidence type="ECO:0000313" key="2">
    <source>
        <dbReference type="EMBL" id="NJC20468.1"/>
    </source>
</evidence>
<dbReference type="EMBL" id="CP043839">
    <property type="protein sequence ID" value="WOF11389.1"/>
    <property type="molecule type" value="Genomic_DNA"/>
</dbReference>
<dbReference type="PANTHER" id="PTHR13696">
    <property type="entry name" value="P-LOOP CONTAINING NUCLEOSIDE TRIPHOSPHATE HYDROLASE"/>
    <property type="match status" value="1"/>
</dbReference>
<evidence type="ECO:0000313" key="4">
    <source>
        <dbReference type="Proteomes" id="UP000576368"/>
    </source>
</evidence>
<reference evidence="2 4" key="2">
    <citation type="submission" date="2020-03" db="EMBL/GenBank/DDBJ databases">
        <title>Genomic Encyclopedia of Type Strains, Phase IV (KMG-IV): sequencing the most valuable type-strain genomes for metagenomic binning, comparative biology and taxonomic classification.</title>
        <authorList>
            <person name="Goeker M."/>
        </authorList>
    </citation>
    <scope>NUCLEOTIDE SEQUENCE [LARGE SCALE GENOMIC DNA]</scope>
    <source>
        <strain evidence="2 4">DSM 105722</strain>
    </source>
</reference>
<gene>
    <name evidence="3" type="ORF">F1644_03465</name>
    <name evidence="2" type="ORF">GGR15_004120</name>
</gene>
<accession>A0A7X5YHG7</accession>
<dbReference type="EMBL" id="JAATLI010000018">
    <property type="protein sequence ID" value="NJC20468.1"/>
    <property type="molecule type" value="Genomic_DNA"/>
</dbReference>
<dbReference type="PANTHER" id="PTHR13696:SF52">
    <property type="entry name" value="PARA FAMILY PROTEIN CT_582"/>
    <property type="match status" value="1"/>
</dbReference>
<keyword evidence="5" id="KW-1185">Reference proteome</keyword>
<dbReference type="Proteomes" id="UP001302374">
    <property type="component" value="Chromosome"/>
</dbReference>
<dbReference type="Proteomes" id="UP000576368">
    <property type="component" value="Unassembled WGS sequence"/>
</dbReference>
<dbReference type="InterPro" id="IPR050678">
    <property type="entry name" value="DNA_Partitioning_ATPase"/>
</dbReference>